<organism evidence="1 2">
    <name type="scientific">Polynucleobacter brandtiae</name>
    <dbReference type="NCBI Taxonomy" id="1938816"/>
    <lineage>
        <taxon>Bacteria</taxon>
        <taxon>Pseudomonadati</taxon>
        <taxon>Pseudomonadota</taxon>
        <taxon>Betaproteobacteria</taxon>
        <taxon>Burkholderiales</taxon>
        <taxon>Burkholderiaceae</taxon>
        <taxon>Polynucleobacter</taxon>
    </lineage>
</organism>
<dbReference type="Proteomes" id="UP000229366">
    <property type="component" value="Unassembled WGS sequence"/>
</dbReference>
<dbReference type="OrthoDB" id="9834158at2"/>
<reference evidence="1 2" key="1">
    <citation type="submission" date="2017-11" db="EMBL/GenBank/DDBJ databases">
        <title>Genomic Encyclopedia of Type Strains, Phase III (KMG-III): the genomes of soil and plant-associated and newly described type strains.</title>
        <authorList>
            <person name="Whitman W."/>
        </authorList>
    </citation>
    <scope>NUCLEOTIDE SEQUENCE [LARGE SCALE GENOMIC DNA]</scope>
    <source>
        <strain evidence="1 2">UB-Domo-W1</strain>
    </source>
</reference>
<sequence length="210" mass="23525">MNPKKSSTQLILELTQAFARLPILDERHEYLDRYIGFLAQQMSGVVHLPFPNNFIKKPAVVNVELQRLLSKTTDLEHYLTQIHQSTILAIPGKSARSDLRSACQKMIATIHDALESLHDNNDGQQPNTGGRPAKFRALDLAKSLAGNYRQLTAKPPTIQVDSILEGHPASSDFLRLVTDVFGILEVEGSPEHFAKRAIEEFHKQKEKTPP</sequence>
<comment type="caution">
    <text evidence="1">The sequence shown here is derived from an EMBL/GenBank/DDBJ whole genome shotgun (WGS) entry which is preliminary data.</text>
</comment>
<accession>A0A2M8VJG0</accession>
<keyword evidence="2" id="KW-1185">Reference proteome</keyword>
<gene>
    <name evidence="1" type="ORF">B0G85_1751</name>
</gene>
<dbReference type="AlphaFoldDB" id="A0A2M8VJG0"/>
<name>A0A2M8VJG0_9BURK</name>
<protein>
    <submittedName>
        <fullName evidence="1">Uncharacterized protein</fullName>
    </submittedName>
</protein>
<dbReference type="RefSeq" id="WP_100380058.1">
    <property type="nucleotide sequence ID" value="NZ_CBCSBW010000005.1"/>
</dbReference>
<dbReference type="EMBL" id="PGTX01000004">
    <property type="protein sequence ID" value="PJI77148.1"/>
    <property type="molecule type" value="Genomic_DNA"/>
</dbReference>
<evidence type="ECO:0000313" key="2">
    <source>
        <dbReference type="Proteomes" id="UP000229366"/>
    </source>
</evidence>
<proteinExistence type="predicted"/>
<evidence type="ECO:0000313" key="1">
    <source>
        <dbReference type="EMBL" id="PJI77148.1"/>
    </source>
</evidence>